<dbReference type="Gene3D" id="3.30.70.330">
    <property type="match status" value="2"/>
</dbReference>
<comment type="caution">
    <text evidence="6">The sequence shown here is derived from an EMBL/GenBank/DDBJ whole genome shotgun (WGS) entry which is preliminary data.</text>
</comment>
<feature type="region of interest" description="Disordered" evidence="4">
    <location>
        <begin position="588"/>
        <end position="618"/>
    </location>
</feature>
<evidence type="ECO:0000313" key="7">
    <source>
        <dbReference type="Proteomes" id="UP001305647"/>
    </source>
</evidence>
<name>A0AAN6Q3B6_9PEZI</name>
<dbReference type="Proteomes" id="UP001305647">
    <property type="component" value="Unassembled WGS sequence"/>
</dbReference>
<dbReference type="SMART" id="SM00360">
    <property type="entry name" value="RRM"/>
    <property type="match status" value="2"/>
</dbReference>
<feature type="region of interest" description="Disordered" evidence="4">
    <location>
        <begin position="1"/>
        <end position="95"/>
    </location>
</feature>
<dbReference type="InterPro" id="IPR000504">
    <property type="entry name" value="RRM_dom"/>
</dbReference>
<feature type="region of interest" description="Disordered" evidence="4">
    <location>
        <begin position="457"/>
        <end position="509"/>
    </location>
</feature>
<feature type="compositionally biased region" description="Low complexity" evidence="4">
    <location>
        <begin position="19"/>
        <end position="35"/>
    </location>
</feature>
<protein>
    <recommendedName>
        <fullName evidence="5">RRM domain-containing protein</fullName>
    </recommendedName>
</protein>
<dbReference type="PROSITE" id="PS50102">
    <property type="entry name" value="RRM"/>
    <property type="match status" value="2"/>
</dbReference>
<evidence type="ECO:0000256" key="2">
    <source>
        <dbReference type="ARBA" id="ARBA00022884"/>
    </source>
</evidence>
<feature type="compositionally biased region" description="Polar residues" evidence="4">
    <location>
        <begin position="82"/>
        <end position="93"/>
    </location>
</feature>
<dbReference type="GO" id="GO:0003723">
    <property type="term" value="F:RNA binding"/>
    <property type="evidence" value="ECO:0007669"/>
    <property type="project" value="UniProtKB-UniRule"/>
</dbReference>
<organism evidence="6 7">
    <name type="scientific">Parathielavia hyrcaniae</name>
    <dbReference type="NCBI Taxonomy" id="113614"/>
    <lineage>
        <taxon>Eukaryota</taxon>
        <taxon>Fungi</taxon>
        <taxon>Dikarya</taxon>
        <taxon>Ascomycota</taxon>
        <taxon>Pezizomycotina</taxon>
        <taxon>Sordariomycetes</taxon>
        <taxon>Sordariomycetidae</taxon>
        <taxon>Sordariales</taxon>
        <taxon>Chaetomiaceae</taxon>
        <taxon>Parathielavia</taxon>
    </lineage>
</organism>
<evidence type="ECO:0000256" key="1">
    <source>
        <dbReference type="ARBA" id="ARBA00022737"/>
    </source>
</evidence>
<dbReference type="AlphaFoldDB" id="A0AAN6Q3B6"/>
<keyword evidence="2 3" id="KW-0694">RNA-binding</keyword>
<feature type="domain" description="RRM" evidence="5">
    <location>
        <begin position="366"/>
        <end position="446"/>
    </location>
</feature>
<feature type="compositionally biased region" description="Low complexity" evidence="4">
    <location>
        <begin position="465"/>
        <end position="485"/>
    </location>
</feature>
<feature type="domain" description="RRM" evidence="5">
    <location>
        <begin position="181"/>
        <end position="263"/>
    </location>
</feature>
<dbReference type="PANTHER" id="PTHR24012">
    <property type="entry name" value="RNA BINDING PROTEIN"/>
    <property type="match status" value="1"/>
</dbReference>
<gene>
    <name evidence="6" type="ORF">N658DRAFT_422656</name>
</gene>
<sequence>MSAMIRANKSKSGGNAGRGRSYSLSNGSESGSSDSEQAGARLSAASLDDSPPRVRFSSVTEEFSRMSVTSSVASGSSDRADTSSPFQIGSQPNGDIFAPTPARSAIRLGGNLGASIMDPFLETIAKAKIPGVATDEHRLTRSATNPSAMSLAAPAERGLRTPSARHEIGGIDAQGIYPPSACVFIANLPESKDDRALEAAVTREFSRYGTVFVKIRREAKGNMIGMPYAFAQYTNDDDAKAAMDEGKGTMILGRPCRTEMVKANRNFVIYSRCGEDITTDMAREILEPYGELSKCEMLSAQMQEAMDLPPAVLVEFARFDPKRDLNSAVRQYDGYRIDAFDAKKRSTVSKTDADEDFLRRYDVDRRSVYVGGLPLETTRQDLLELFSAVGEVVSCNVLAKANYHGQISRTFAFVEFDRADAPDEAVKEFNNTYYCGELLKVERKVFRQVGTPRRVKSQAFSKSSAATPKTPRAAAAAAMSPMLSGGPSGSRQMPVPSPGPQHGYNFANAGHPLAPAPLAGFPAPSPAAATAAAAPANGQPLLGASGLPVTPSSVFGPNAFSYTGGYWPGMSFTQDAATGQTYWAYAPVGSSNAPGTPTRGAPTPGREQQQQHHFFHGA</sequence>
<feature type="compositionally biased region" description="Low complexity" evidence="4">
    <location>
        <begin position="65"/>
        <end position="77"/>
    </location>
</feature>
<keyword evidence="7" id="KW-1185">Reference proteome</keyword>
<keyword evidence="1" id="KW-0677">Repeat</keyword>
<evidence type="ECO:0000256" key="4">
    <source>
        <dbReference type="SAM" id="MobiDB-lite"/>
    </source>
</evidence>
<reference evidence="6" key="1">
    <citation type="journal article" date="2023" name="Mol. Phylogenet. Evol.">
        <title>Genome-scale phylogeny and comparative genomics of the fungal order Sordariales.</title>
        <authorList>
            <person name="Hensen N."/>
            <person name="Bonometti L."/>
            <person name="Westerberg I."/>
            <person name="Brannstrom I.O."/>
            <person name="Guillou S."/>
            <person name="Cros-Aarteil S."/>
            <person name="Calhoun S."/>
            <person name="Haridas S."/>
            <person name="Kuo A."/>
            <person name="Mondo S."/>
            <person name="Pangilinan J."/>
            <person name="Riley R."/>
            <person name="LaButti K."/>
            <person name="Andreopoulos B."/>
            <person name="Lipzen A."/>
            <person name="Chen C."/>
            <person name="Yan M."/>
            <person name="Daum C."/>
            <person name="Ng V."/>
            <person name="Clum A."/>
            <person name="Steindorff A."/>
            <person name="Ohm R.A."/>
            <person name="Martin F."/>
            <person name="Silar P."/>
            <person name="Natvig D.O."/>
            <person name="Lalanne C."/>
            <person name="Gautier V."/>
            <person name="Ament-Velasquez S.L."/>
            <person name="Kruys A."/>
            <person name="Hutchinson M.I."/>
            <person name="Powell A.J."/>
            <person name="Barry K."/>
            <person name="Miller A.N."/>
            <person name="Grigoriev I.V."/>
            <person name="Debuchy R."/>
            <person name="Gladieux P."/>
            <person name="Hiltunen Thoren M."/>
            <person name="Johannesson H."/>
        </authorList>
    </citation>
    <scope>NUCLEOTIDE SEQUENCE</scope>
    <source>
        <strain evidence="6">CBS 757.83</strain>
    </source>
</reference>
<evidence type="ECO:0000313" key="6">
    <source>
        <dbReference type="EMBL" id="KAK4102728.1"/>
    </source>
</evidence>
<dbReference type="EMBL" id="MU863630">
    <property type="protein sequence ID" value="KAK4102728.1"/>
    <property type="molecule type" value="Genomic_DNA"/>
</dbReference>
<dbReference type="FunFam" id="3.30.70.330:FF:000736">
    <property type="entry name" value="Polyadenylate-binding protein, putative"/>
    <property type="match status" value="1"/>
</dbReference>
<dbReference type="CDD" id="cd00590">
    <property type="entry name" value="RRM_SF"/>
    <property type="match status" value="1"/>
</dbReference>
<dbReference type="SUPFAM" id="SSF54928">
    <property type="entry name" value="RNA-binding domain, RBD"/>
    <property type="match status" value="2"/>
</dbReference>
<feature type="compositionally biased region" description="Low complexity" evidence="4">
    <location>
        <begin position="593"/>
        <end position="606"/>
    </location>
</feature>
<proteinExistence type="predicted"/>
<evidence type="ECO:0000259" key="5">
    <source>
        <dbReference type="PROSITE" id="PS50102"/>
    </source>
</evidence>
<reference evidence="6" key="2">
    <citation type="submission" date="2023-05" db="EMBL/GenBank/DDBJ databases">
        <authorList>
            <consortium name="Lawrence Berkeley National Laboratory"/>
            <person name="Steindorff A."/>
            <person name="Hensen N."/>
            <person name="Bonometti L."/>
            <person name="Westerberg I."/>
            <person name="Brannstrom I.O."/>
            <person name="Guillou S."/>
            <person name="Cros-Aarteil S."/>
            <person name="Calhoun S."/>
            <person name="Haridas S."/>
            <person name="Kuo A."/>
            <person name="Mondo S."/>
            <person name="Pangilinan J."/>
            <person name="Riley R."/>
            <person name="Labutti K."/>
            <person name="Andreopoulos B."/>
            <person name="Lipzen A."/>
            <person name="Chen C."/>
            <person name="Yanf M."/>
            <person name="Daum C."/>
            <person name="Ng V."/>
            <person name="Clum A."/>
            <person name="Ohm R."/>
            <person name="Martin F."/>
            <person name="Silar P."/>
            <person name="Natvig D."/>
            <person name="Lalanne C."/>
            <person name="Gautier V."/>
            <person name="Ament-Velasquez S.L."/>
            <person name="Kruys A."/>
            <person name="Hutchinson M.I."/>
            <person name="Powell A.J."/>
            <person name="Barry K."/>
            <person name="Miller A.N."/>
            <person name="Grigoriev I.V."/>
            <person name="Debuchy R."/>
            <person name="Gladieux P."/>
            <person name="Thoren M.H."/>
            <person name="Johannesson H."/>
        </authorList>
    </citation>
    <scope>NUCLEOTIDE SEQUENCE</scope>
    <source>
        <strain evidence="6">CBS 757.83</strain>
    </source>
</reference>
<dbReference type="InterPro" id="IPR035979">
    <property type="entry name" value="RBD_domain_sf"/>
</dbReference>
<evidence type="ECO:0000256" key="3">
    <source>
        <dbReference type="PROSITE-ProRule" id="PRU00176"/>
    </source>
</evidence>
<dbReference type="Pfam" id="PF00076">
    <property type="entry name" value="RRM_1"/>
    <property type="match status" value="2"/>
</dbReference>
<dbReference type="InterPro" id="IPR012677">
    <property type="entry name" value="Nucleotide-bd_a/b_plait_sf"/>
</dbReference>
<accession>A0AAN6Q3B6</accession>